<dbReference type="CTD" id="9944334"/>
<dbReference type="EMBL" id="JH712522">
    <property type="protein sequence ID" value="EFO21571.1"/>
    <property type="molecule type" value="Genomic_DNA"/>
</dbReference>
<organism evidence="1">
    <name type="scientific">Loa loa</name>
    <name type="common">Eye worm</name>
    <name type="synonym">Filaria loa</name>
    <dbReference type="NCBI Taxonomy" id="7209"/>
    <lineage>
        <taxon>Eukaryota</taxon>
        <taxon>Metazoa</taxon>
        <taxon>Ecdysozoa</taxon>
        <taxon>Nematoda</taxon>
        <taxon>Chromadorea</taxon>
        <taxon>Rhabditida</taxon>
        <taxon>Spirurina</taxon>
        <taxon>Spiruromorpha</taxon>
        <taxon>Filarioidea</taxon>
        <taxon>Onchocercidae</taxon>
        <taxon>Loa</taxon>
    </lineage>
</organism>
<dbReference type="RefSeq" id="XP_003142500.1">
    <property type="nucleotide sequence ID" value="XM_003142452.1"/>
</dbReference>
<name>A0A1S0TX08_LOALO</name>
<dbReference type="InParanoid" id="A0A1S0TX08"/>
<protein>
    <submittedName>
        <fullName evidence="1">Uncharacterized protein</fullName>
    </submittedName>
</protein>
<dbReference type="KEGG" id="loa:LOAG_06918"/>
<accession>A0A1S0TX08</accession>
<dbReference type="GeneID" id="9944334"/>
<proteinExistence type="predicted"/>
<evidence type="ECO:0000313" key="1">
    <source>
        <dbReference type="EMBL" id="EFO21571.1"/>
    </source>
</evidence>
<reference evidence="1" key="1">
    <citation type="submission" date="2012-04" db="EMBL/GenBank/DDBJ databases">
        <title>The Genome Sequence of Loa loa.</title>
        <authorList>
            <consortium name="The Broad Institute Genome Sequencing Platform"/>
            <consortium name="Broad Institute Genome Sequencing Center for Infectious Disease"/>
            <person name="Nutman T.B."/>
            <person name="Fink D.L."/>
            <person name="Russ C."/>
            <person name="Young S."/>
            <person name="Zeng Q."/>
            <person name="Gargeya S."/>
            <person name="Alvarado L."/>
            <person name="Berlin A."/>
            <person name="Chapman S.B."/>
            <person name="Chen Z."/>
            <person name="Freedman E."/>
            <person name="Gellesch M."/>
            <person name="Goldberg J."/>
            <person name="Griggs A."/>
            <person name="Gujja S."/>
            <person name="Heilman E.R."/>
            <person name="Heiman D."/>
            <person name="Howarth C."/>
            <person name="Mehta T."/>
            <person name="Neiman D."/>
            <person name="Pearson M."/>
            <person name="Roberts A."/>
            <person name="Saif S."/>
            <person name="Shea T."/>
            <person name="Shenoy N."/>
            <person name="Sisk P."/>
            <person name="Stolte C."/>
            <person name="Sykes S."/>
            <person name="White J."/>
            <person name="Yandava C."/>
            <person name="Haas B."/>
            <person name="Henn M.R."/>
            <person name="Nusbaum C."/>
            <person name="Birren B."/>
        </authorList>
    </citation>
    <scope>NUCLEOTIDE SEQUENCE [LARGE SCALE GENOMIC DNA]</scope>
</reference>
<dbReference type="AlphaFoldDB" id="A0A1S0TX08"/>
<gene>
    <name evidence="1" type="ORF">LOAG_06918</name>
</gene>
<sequence length="114" mass="13705">MVVFYSEILRRNFADEKEYNYKLIYAQKSFLHLLTTINAWRRTERTRKRKILFSFPSFSPYEESVDLPKESMLNGVDSRIGYTSKDPSVWLLKQLLLQRFFGHMITFLADNIRK</sequence>